<dbReference type="InterPro" id="IPR005025">
    <property type="entry name" value="FMN_Rdtase-like_dom"/>
</dbReference>
<reference evidence="2 3" key="1">
    <citation type="journal article" date="2019" name="Int. J. Syst. Evol. Microbiol.">
        <title>The Global Catalogue of Microorganisms (GCM) 10K type strain sequencing project: providing services to taxonomists for standard genome sequencing and annotation.</title>
        <authorList>
            <consortium name="The Broad Institute Genomics Platform"/>
            <consortium name="The Broad Institute Genome Sequencing Center for Infectious Disease"/>
            <person name="Wu L."/>
            <person name="Ma J."/>
        </authorList>
    </citation>
    <scope>NUCLEOTIDE SEQUENCE [LARGE SCALE GENOMIC DNA]</scope>
    <source>
        <strain evidence="2 3">JCM 15900</strain>
    </source>
</reference>
<dbReference type="Gene3D" id="3.40.50.360">
    <property type="match status" value="1"/>
</dbReference>
<dbReference type="Proteomes" id="UP001500984">
    <property type="component" value="Unassembled WGS sequence"/>
</dbReference>
<sequence length="156" mass="16766">MARILLIHHSPTESTRRISRAALAAAELPELAELAEDGPLELVEVAALEPDVEQVLAADAYVLGTTANFGYISGALKHFFDTVYDHVREPTAGRPFSYWIHGGYDTTGAEKAMSAITTGLGWSLAADPVVWTGAVEDAHLEQVTEMTATVMARALE</sequence>
<protein>
    <submittedName>
        <fullName evidence="2">NAD(P)H-dependent oxidoreductase</fullName>
    </submittedName>
</protein>
<gene>
    <name evidence="2" type="ORF">GCM10009823_20240</name>
</gene>
<evidence type="ECO:0000313" key="3">
    <source>
        <dbReference type="Proteomes" id="UP001500984"/>
    </source>
</evidence>
<proteinExistence type="predicted"/>
<dbReference type="EMBL" id="BAAAPZ010000008">
    <property type="protein sequence ID" value="GAA2098784.1"/>
    <property type="molecule type" value="Genomic_DNA"/>
</dbReference>
<dbReference type="InterPro" id="IPR029039">
    <property type="entry name" value="Flavoprotein-like_sf"/>
</dbReference>
<dbReference type="SUPFAM" id="SSF52218">
    <property type="entry name" value="Flavoproteins"/>
    <property type="match status" value="1"/>
</dbReference>
<dbReference type="Pfam" id="PF03358">
    <property type="entry name" value="FMN_red"/>
    <property type="match status" value="1"/>
</dbReference>
<dbReference type="RefSeq" id="WP_291793930.1">
    <property type="nucleotide sequence ID" value="NZ_BAAAPZ010000008.1"/>
</dbReference>
<feature type="domain" description="NADPH-dependent FMN reductase-like" evidence="1">
    <location>
        <begin position="3"/>
        <end position="113"/>
    </location>
</feature>
<organism evidence="2 3">
    <name type="scientific">Brevibacterium salitolerans</name>
    <dbReference type="NCBI Taxonomy" id="1403566"/>
    <lineage>
        <taxon>Bacteria</taxon>
        <taxon>Bacillati</taxon>
        <taxon>Actinomycetota</taxon>
        <taxon>Actinomycetes</taxon>
        <taxon>Micrococcales</taxon>
        <taxon>Brevibacteriaceae</taxon>
        <taxon>Brevibacterium</taxon>
    </lineage>
</organism>
<keyword evidence="3" id="KW-1185">Reference proteome</keyword>
<evidence type="ECO:0000313" key="2">
    <source>
        <dbReference type="EMBL" id="GAA2098784.1"/>
    </source>
</evidence>
<name>A0ABN2WTR9_9MICO</name>
<evidence type="ECO:0000259" key="1">
    <source>
        <dbReference type="Pfam" id="PF03358"/>
    </source>
</evidence>
<accession>A0ABN2WTR9</accession>
<comment type="caution">
    <text evidence="2">The sequence shown here is derived from an EMBL/GenBank/DDBJ whole genome shotgun (WGS) entry which is preliminary data.</text>
</comment>